<evidence type="ECO:0000313" key="2">
    <source>
        <dbReference type="Proteomes" id="UP001549145"/>
    </source>
</evidence>
<accession>A0ABV2LCL0</accession>
<protein>
    <submittedName>
        <fullName evidence="1">UDP:flavonoid glycosyltransferase YjiC (YdhE family)</fullName>
    </submittedName>
</protein>
<dbReference type="SUPFAM" id="SSF53756">
    <property type="entry name" value="UDP-Glycosyltransferase/glycogen phosphorylase"/>
    <property type="match status" value="1"/>
</dbReference>
<keyword evidence="2" id="KW-1185">Reference proteome</keyword>
<dbReference type="EMBL" id="JBEPMM010000033">
    <property type="protein sequence ID" value="MET3695586.1"/>
    <property type="molecule type" value="Genomic_DNA"/>
</dbReference>
<name>A0ABV2LCL0_9HYPH</name>
<proteinExistence type="predicted"/>
<gene>
    <name evidence="1" type="ORF">ABID43_005155</name>
</gene>
<evidence type="ECO:0000313" key="1">
    <source>
        <dbReference type="EMBL" id="MET3695586.1"/>
    </source>
</evidence>
<sequence>MVVPNGFDQHDDAARIAKRGLGFDLSRRAFTSRGVWMRSRMMTDPEIRRNCADA</sequence>
<comment type="caution">
    <text evidence="1">The sequence shown here is derived from an EMBL/GenBank/DDBJ whole genome shotgun (WGS) entry which is preliminary data.</text>
</comment>
<dbReference type="Proteomes" id="UP001549145">
    <property type="component" value="Unassembled WGS sequence"/>
</dbReference>
<reference evidence="1 2" key="1">
    <citation type="submission" date="2024-06" db="EMBL/GenBank/DDBJ databases">
        <title>Genomic Encyclopedia of Type Strains, Phase IV (KMG-IV): sequencing the most valuable type-strain genomes for metagenomic binning, comparative biology and taxonomic classification.</title>
        <authorList>
            <person name="Goeker M."/>
        </authorList>
    </citation>
    <scope>NUCLEOTIDE SEQUENCE [LARGE SCALE GENOMIC DNA]</scope>
    <source>
        <strain evidence="1 2">DSM 21331</strain>
    </source>
</reference>
<dbReference type="Gene3D" id="3.40.50.2000">
    <property type="entry name" value="Glycogen Phosphorylase B"/>
    <property type="match status" value="1"/>
</dbReference>
<organism evidence="1 2">
    <name type="scientific">Methylobacterium goesingense</name>
    <dbReference type="NCBI Taxonomy" id="243690"/>
    <lineage>
        <taxon>Bacteria</taxon>
        <taxon>Pseudomonadati</taxon>
        <taxon>Pseudomonadota</taxon>
        <taxon>Alphaproteobacteria</taxon>
        <taxon>Hyphomicrobiales</taxon>
        <taxon>Methylobacteriaceae</taxon>
        <taxon>Methylobacterium</taxon>
    </lineage>
</organism>